<evidence type="ECO:0000256" key="6">
    <source>
        <dbReference type="ARBA" id="ARBA00022840"/>
    </source>
</evidence>
<evidence type="ECO:0000256" key="3">
    <source>
        <dbReference type="ARBA" id="ARBA00022448"/>
    </source>
</evidence>
<reference evidence="9 10" key="1">
    <citation type="submission" date="2019-07" db="EMBL/GenBank/DDBJ databases">
        <title>Genomic Encyclopedia of Type Strains, Phase I: the one thousand microbial genomes (KMG-I) project.</title>
        <authorList>
            <person name="Kyrpides N."/>
        </authorList>
    </citation>
    <scope>NUCLEOTIDE SEQUENCE [LARGE SCALE GENOMIC DNA]</scope>
    <source>
        <strain evidence="9 10">DSM 375</strain>
    </source>
</reference>
<dbReference type="GO" id="GO:0016887">
    <property type="term" value="F:ATP hydrolysis activity"/>
    <property type="evidence" value="ECO:0007669"/>
    <property type="project" value="InterPro"/>
</dbReference>
<name>A0A562I1U2_9GAMM</name>
<dbReference type="PANTHER" id="PTHR42788:SF7">
    <property type="entry name" value="NITRATE ABC TRANSPORTER ATP-BINDING PROTEIN"/>
    <property type="match status" value="1"/>
</dbReference>
<gene>
    <name evidence="9" type="ORF">LX59_02134</name>
</gene>
<proteinExistence type="inferred from homology"/>
<accession>A0A562I1U2</accession>
<dbReference type="AlphaFoldDB" id="A0A562I1U2"/>
<dbReference type="CDD" id="cd03293">
    <property type="entry name" value="ABC_NrtD_SsuB_transporters"/>
    <property type="match status" value="1"/>
</dbReference>
<keyword evidence="10" id="KW-1185">Reference proteome</keyword>
<dbReference type="GO" id="GO:0005886">
    <property type="term" value="C:plasma membrane"/>
    <property type="evidence" value="ECO:0007669"/>
    <property type="project" value="UniProtKB-SubCell"/>
</dbReference>
<keyword evidence="5" id="KW-0547">Nucleotide-binding</keyword>
<protein>
    <submittedName>
        <fullName evidence="9">NitT/TauT family transport system ATP-binding protein</fullName>
    </submittedName>
</protein>
<keyword evidence="7" id="KW-0472">Membrane</keyword>
<organism evidence="9 10">
    <name type="scientific">Azomonas agilis</name>
    <dbReference type="NCBI Taxonomy" id="116849"/>
    <lineage>
        <taxon>Bacteria</taxon>
        <taxon>Pseudomonadati</taxon>
        <taxon>Pseudomonadota</taxon>
        <taxon>Gammaproteobacteria</taxon>
        <taxon>Pseudomonadales</taxon>
        <taxon>Pseudomonadaceae</taxon>
        <taxon>Azomonas</taxon>
    </lineage>
</organism>
<evidence type="ECO:0000256" key="2">
    <source>
        <dbReference type="ARBA" id="ARBA00005417"/>
    </source>
</evidence>
<dbReference type="Proteomes" id="UP000319627">
    <property type="component" value="Unassembled WGS sequence"/>
</dbReference>
<evidence type="ECO:0000256" key="1">
    <source>
        <dbReference type="ARBA" id="ARBA00004202"/>
    </source>
</evidence>
<feature type="domain" description="ABC transporter" evidence="8">
    <location>
        <begin position="4"/>
        <end position="235"/>
    </location>
</feature>
<dbReference type="InterPro" id="IPR003593">
    <property type="entry name" value="AAA+_ATPase"/>
</dbReference>
<comment type="subcellular location">
    <subcellularLocation>
        <location evidence="1">Cell membrane</location>
        <topology evidence="1">Peripheral membrane protein</topology>
    </subcellularLocation>
</comment>
<evidence type="ECO:0000313" key="9">
    <source>
        <dbReference type="EMBL" id="TWH64786.1"/>
    </source>
</evidence>
<evidence type="ECO:0000256" key="5">
    <source>
        <dbReference type="ARBA" id="ARBA00022741"/>
    </source>
</evidence>
<dbReference type="InterPro" id="IPR027417">
    <property type="entry name" value="P-loop_NTPase"/>
</dbReference>
<dbReference type="EMBL" id="VLKG01000007">
    <property type="protein sequence ID" value="TWH64786.1"/>
    <property type="molecule type" value="Genomic_DNA"/>
</dbReference>
<comment type="caution">
    <text evidence="9">The sequence shown here is derived from an EMBL/GenBank/DDBJ whole genome shotgun (WGS) entry which is preliminary data.</text>
</comment>
<dbReference type="InterPro" id="IPR003439">
    <property type="entry name" value="ABC_transporter-like_ATP-bd"/>
</dbReference>
<evidence type="ECO:0000259" key="8">
    <source>
        <dbReference type="PROSITE" id="PS50893"/>
    </source>
</evidence>
<dbReference type="PANTHER" id="PTHR42788">
    <property type="entry name" value="TAURINE IMPORT ATP-BINDING PROTEIN-RELATED"/>
    <property type="match status" value="1"/>
</dbReference>
<dbReference type="PROSITE" id="PS50893">
    <property type="entry name" value="ABC_TRANSPORTER_2"/>
    <property type="match status" value="1"/>
</dbReference>
<dbReference type="Gene3D" id="3.40.50.300">
    <property type="entry name" value="P-loop containing nucleotide triphosphate hydrolases"/>
    <property type="match status" value="1"/>
</dbReference>
<dbReference type="SUPFAM" id="SSF52540">
    <property type="entry name" value="P-loop containing nucleoside triphosphate hydrolases"/>
    <property type="match status" value="1"/>
</dbReference>
<sequence>MSGLHLHELSLNYGAQPILERLNLEIPEGQLVSILGASGSGKSSLLRLVAGLQSPSSGHLLWRGQPITEPSPQCGVVFQDYTLFPWLTLRENVSLALSQTQPQLSRAEVRRQADGFLVQVGLGAASKNYPFEISGGMQQRGALARAFALGSPLLLLDEPFGALDPVNRAHLQDLLARVWQASKPAKTVLFVTHDVDEALYLGDRVVILGSNPGRVIADLSVPLERPRSRQRLLDSPEFHALREQINDRLAVEILRGLNSQSQLEPSP</sequence>
<keyword evidence="3" id="KW-0813">Transport</keyword>
<dbReference type="InterPro" id="IPR050166">
    <property type="entry name" value="ABC_transporter_ATP-bind"/>
</dbReference>
<evidence type="ECO:0000256" key="7">
    <source>
        <dbReference type="ARBA" id="ARBA00023136"/>
    </source>
</evidence>
<dbReference type="Pfam" id="PF00005">
    <property type="entry name" value="ABC_tran"/>
    <property type="match status" value="1"/>
</dbReference>
<evidence type="ECO:0000313" key="10">
    <source>
        <dbReference type="Proteomes" id="UP000319627"/>
    </source>
</evidence>
<evidence type="ECO:0000256" key="4">
    <source>
        <dbReference type="ARBA" id="ARBA00022475"/>
    </source>
</evidence>
<dbReference type="GO" id="GO:0005524">
    <property type="term" value="F:ATP binding"/>
    <property type="evidence" value="ECO:0007669"/>
    <property type="project" value="UniProtKB-KW"/>
</dbReference>
<dbReference type="OrthoDB" id="9802264at2"/>
<comment type="similarity">
    <text evidence="2">Belongs to the ABC transporter superfamily.</text>
</comment>
<keyword evidence="6 9" id="KW-0067">ATP-binding</keyword>
<keyword evidence="4" id="KW-1003">Cell membrane</keyword>
<dbReference type="RefSeq" id="WP_144571829.1">
    <property type="nucleotide sequence ID" value="NZ_VLKG01000007.1"/>
</dbReference>
<dbReference type="SMART" id="SM00382">
    <property type="entry name" value="AAA"/>
    <property type="match status" value="1"/>
</dbReference>